<dbReference type="SMART" id="SM00134">
    <property type="entry name" value="LU"/>
    <property type="match status" value="2"/>
</dbReference>
<dbReference type="PaxDb" id="30732-ENSOMEP00000016666"/>
<name>A0A3B3CGG4_ORYME</name>
<dbReference type="InterPro" id="IPR035076">
    <property type="entry name" value="Toxin/TOLIP"/>
</dbReference>
<evidence type="ECO:0000313" key="11">
    <source>
        <dbReference type="Proteomes" id="UP000261560"/>
    </source>
</evidence>
<dbReference type="PANTHER" id="PTHR20914:SF26">
    <property type="entry name" value="PHOSPHOLIPASE A2 INHIBITOR CNF-LIKE"/>
    <property type="match status" value="1"/>
</dbReference>
<proteinExistence type="predicted"/>
<dbReference type="Pfam" id="PF00087">
    <property type="entry name" value="Toxin_TOLIP"/>
    <property type="match status" value="1"/>
</dbReference>
<feature type="domain" description="UPAR/Ly6" evidence="9">
    <location>
        <begin position="115"/>
        <end position="197"/>
    </location>
</feature>
<sequence>MYRFALILGIWLLPKGDTLKCYECMPDASGNCLQTEKQCLSQSYQCGASRVVSYAGGSKLLDLQVKACGPPEECGEASINFGLSKTSVNTKCCNSDLCNSMSAPEPSKTAPNGGMCYTCDGSTCEKTLACEGNEDHCITATASAGGTTVTLKGCASKIICSSKNYVSQLSGAKISCCKGNLCNSAVTASAGLQLVVVALVSVALFS</sequence>
<evidence type="ECO:0000259" key="9">
    <source>
        <dbReference type="SMART" id="SM00134"/>
    </source>
</evidence>
<dbReference type="Ensembl" id="ENSOMET00000025198.1">
    <property type="protein sequence ID" value="ENSOMEP00000016666.1"/>
    <property type="gene ID" value="ENSOMEG00000018310.1"/>
</dbReference>
<dbReference type="GO" id="GO:0005576">
    <property type="term" value="C:extracellular region"/>
    <property type="evidence" value="ECO:0007669"/>
    <property type="project" value="UniProtKB-SubCell"/>
</dbReference>
<comment type="subcellular location">
    <subcellularLocation>
        <location evidence="1">Cell membrane</location>
    </subcellularLocation>
    <subcellularLocation>
        <location evidence="2">Secreted</location>
    </subcellularLocation>
</comment>
<keyword evidence="4" id="KW-0964">Secreted</keyword>
<feature type="chain" id="PRO_5017393895" evidence="8">
    <location>
        <begin position="19"/>
        <end position="206"/>
    </location>
</feature>
<keyword evidence="6" id="KW-0472">Membrane</keyword>
<reference evidence="10" key="1">
    <citation type="submission" date="2025-08" db="UniProtKB">
        <authorList>
            <consortium name="Ensembl"/>
        </authorList>
    </citation>
    <scope>IDENTIFICATION</scope>
</reference>
<dbReference type="OrthoDB" id="5945173at2759"/>
<feature type="signal peptide" evidence="8">
    <location>
        <begin position="1"/>
        <end position="18"/>
    </location>
</feature>
<evidence type="ECO:0000256" key="3">
    <source>
        <dbReference type="ARBA" id="ARBA00022475"/>
    </source>
</evidence>
<evidence type="ECO:0000256" key="5">
    <source>
        <dbReference type="ARBA" id="ARBA00022729"/>
    </source>
</evidence>
<dbReference type="PANTHER" id="PTHR20914">
    <property type="entry name" value="LY6/PLAUR DOMAIN-CONTAINING PROTEIN 8"/>
    <property type="match status" value="1"/>
</dbReference>
<dbReference type="InterPro" id="IPR050918">
    <property type="entry name" value="CNF-like_PLA2_Inhibitor"/>
</dbReference>
<protein>
    <submittedName>
        <fullName evidence="10">Urokinase plasminogen activator surface receptor-like</fullName>
    </submittedName>
</protein>
<dbReference type="GeneID" id="112144018"/>
<accession>A0A3B3CGG4</accession>
<evidence type="ECO:0000256" key="2">
    <source>
        <dbReference type="ARBA" id="ARBA00004613"/>
    </source>
</evidence>
<dbReference type="Gene3D" id="2.10.60.10">
    <property type="entry name" value="CD59"/>
    <property type="match status" value="2"/>
</dbReference>
<dbReference type="Pfam" id="PF00021">
    <property type="entry name" value="UPAR_LY6"/>
    <property type="match status" value="1"/>
</dbReference>
<evidence type="ECO:0000256" key="1">
    <source>
        <dbReference type="ARBA" id="ARBA00004236"/>
    </source>
</evidence>
<dbReference type="InterPro" id="IPR045860">
    <property type="entry name" value="Snake_toxin-like_sf"/>
</dbReference>
<keyword evidence="7" id="KW-0325">Glycoprotein</keyword>
<dbReference type="SUPFAM" id="SSF57302">
    <property type="entry name" value="Snake toxin-like"/>
    <property type="match status" value="2"/>
</dbReference>
<dbReference type="OMA" id="VGNDCTQ"/>
<dbReference type="CDD" id="cd00117">
    <property type="entry name" value="TFP"/>
    <property type="match status" value="1"/>
</dbReference>
<organism evidence="10 11">
    <name type="scientific">Oryzias melastigma</name>
    <name type="common">Marine medaka</name>
    <dbReference type="NCBI Taxonomy" id="30732"/>
    <lineage>
        <taxon>Eukaryota</taxon>
        <taxon>Metazoa</taxon>
        <taxon>Chordata</taxon>
        <taxon>Craniata</taxon>
        <taxon>Vertebrata</taxon>
        <taxon>Euteleostomi</taxon>
        <taxon>Actinopterygii</taxon>
        <taxon>Neopterygii</taxon>
        <taxon>Teleostei</taxon>
        <taxon>Neoteleostei</taxon>
        <taxon>Acanthomorphata</taxon>
        <taxon>Ovalentaria</taxon>
        <taxon>Atherinomorphae</taxon>
        <taxon>Beloniformes</taxon>
        <taxon>Adrianichthyidae</taxon>
        <taxon>Oryziinae</taxon>
        <taxon>Oryzias</taxon>
    </lineage>
</organism>
<dbReference type="InterPro" id="IPR016054">
    <property type="entry name" value="LY6_UPA_recep-like"/>
</dbReference>
<dbReference type="Proteomes" id="UP000261560">
    <property type="component" value="Unplaced"/>
</dbReference>
<evidence type="ECO:0000313" key="10">
    <source>
        <dbReference type="Ensembl" id="ENSOMEP00000016666.1"/>
    </source>
</evidence>
<evidence type="ECO:0000256" key="7">
    <source>
        <dbReference type="ARBA" id="ARBA00023180"/>
    </source>
</evidence>
<evidence type="ECO:0000256" key="6">
    <source>
        <dbReference type="ARBA" id="ARBA00023136"/>
    </source>
</evidence>
<dbReference type="AlphaFoldDB" id="A0A3B3CGG4"/>
<evidence type="ECO:0000256" key="8">
    <source>
        <dbReference type="SAM" id="SignalP"/>
    </source>
</evidence>
<dbReference type="GeneTree" id="ENSGT00940000163304"/>
<keyword evidence="5 8" id="KW-0732">Signal</keyword>
<feature type="domain" description="UPAR/Ly6" evidence="9">
    <location>
        <begin position="19"/>
        <end position="111"/>
    </location>
</feature>
<dbReference type="RefSeq" id="XP_024124085.1">
    <property type="nucleotide sequence ID" value="XM_024268317.2"/>
</dbReference>
<keyword evidence="3" id="KW-1003">Cell membrane</keyword>
<dbReference type="KEGG" id="oml:112144018"/>
<evidence type="ECO:0000256" key="4">
    <source>
        <dbReference type="ARBA" id="ARBA00022525"/>
    </source>
</evidence>
<reference evidence="10" key="2">
    <citation type="submission" date="2025-09" db="UniProtKB">
        <authorList>
            <consortium name="Ensembl"/>
        </authorList>
    </citation>
    <scope>IDENTIFICATION</scope>
</reference>
<dbReference type="GO" id="GO:0005886">
    <property type="term" value="C:plasma membrane"/>
    <property type="evidence" value="ECO:0007669"/>
    <property type="project" value="UniProtKB-SubCell"/>
</dbReference>
<keyword evidence="11" id="KW-1185">Reference proteome</keyword>